<feature type="compositionally biased region" description="Polar residues" evidence="5">
    <location>
        <begin position="619"/>
        <end position="643"/>
    </location>
</feature>
<dbReference type="InterPro" id="IPR013083">
    <property type="entry name" value="Znf_RING/FYVE/PHD"/>
</dbReference>
<feature type="region of interest" description="Disordered" evidence="5">
    <location>
        <begin position="152"/>
        <end position="200"/>
    </location>
</feature>
<feature type="region of interest" description="Disordered" evidence="5">
    <location>
        <begin position="1027"/>
        <end position="1067"/>
    </location>
</feature>
<dbReference type="EMBL" id="CP086355">
    <property type="protein sequence ID" value="UNI15689.1"/>
    <property type="molecule type" value="Genomic_DNA"/>
</dbReference>
<dbReference type="PANTHER" id="PTHR10782">
    <property type="entry name" value="ZINC FINGER MIZ DOMAIN-CONTAINING PROTEIN"/>
    <property type="match status" value="1"/>
</dbReference>
<dbReference type="Proteomes" id="UP000829364">
    <property type="component" value="Chromosome 2"/>
</dbReference>
<feature type="compositionally biased region" description="Low complexity" evidence="5">
    <location>
        <begin position="644"/>
        <end position="661"/>
    </location>
</feature>
<dbReference type="Gene3D" id="3.30.40.10">
    <property type="entry name" value="Zinc/RING finger domain, C3HC4 (zinc finger)"/>
    <property type="match status" value="1"/>
</dbReference>
<feature type="compositionally biased region" description="Polar residues" evidence="5">
    <location>
        <begin position="241"/>
        <end position="253"/>
    </location>
</feature>
<dbReference type="RefSeq" id="XP_047839170.1">
    <property type="nucleotide sequence ID" value="XM_047983200.1"/>
</dbReference>
<evidence type="ECO:0000256" key="3">
    <source>
        <dbReference type="ARBA" id="ARBA00022833"/>
    </source>
</evidence>
<dbReference type="GO" id="GO:0016925">
    <property type="term" value="P:protein sumoylation"/>
    <property type="evidence" value="ECO:0007669"/>
    <property type="project" value="TreeGrafter"/>
</dbReference>
<dbReference type="GeneID" id="72064161"/>
<dbReference type="OrthoDB" id="27975at2759"/>
<feature type="region of interest" description="Disordered" evidence="5">
    <location>
        <begin position="619"/>
        <end position="689"/>
    </location>
</feature>
<keyword evidence="1" id="KW-0479">Metal-binding</keyword>
<keyword evidence="2 4" id="KW-0863">Zinc-finger</keyword>
<organism evidence="7 8">
    <name type="scientific">Purpureocillium takamizusanense</name>
    <dbReference type="NCBI Taxonomy" id="2060973"/>
    <lineage>
        <taxon>Eukaryota</taxon>
        <taxon>Fungi</taxon>
        <taxon>Dikarya</taxon>
        <taxon>Ascomycota</taxon>
        <taxon>Pezizomycotina</taxon>
        <taxon>Sordariomycetes</taxon>
        <taxon>Hypocreomycetidae</taxon>
        <taxon>Hypocreales</taxon>
        <taxon>Ophiocordycipitaceae</taxon>
        <taxon>Purpureocillium</taxon>
    </lineage>
</organism>
<accession>A0A9Q8QAX5</accession>
<feature type="compositionally biased region" description="Low complexity" evidence="5">
    <location>
        <begin position="10"/>
        <end position="23"/>
    </location>
</feature>
<protein>
    <recommendedName>
        <fullName evidence="6">SP-RING-type domain-containing protein</fullName>
    </recommendedName>
</protein>
<keyword evidence="3" id="KW-0862">Zinc</keyword>
<feature type="region of interest" description="Disordered" evidence="5">
    <location>
        <begin position="60"/>
        <end position="134"/>
    </location>
</feature>
<dbReference type="GO" id="GO:0000785">
    <property type="term" value="C:chromatin"/>
    <property type="evidence" value="ECO:0007669"/>
    <property type="project" value="TreeGrafter"/>
</dbReference>
<evidence type="ECO:0000256" key="2">
    <source>
        <dbReference type="ARBA" id="ARBA00022771"/>
    </source>
</evidence>
<dbReference type="AlphaFoldDB" id="A0A9Q8QAX5"/>
<feature type="region of interest" description="Disordered" evidence="5">
    <location>
        <begin position="237"/>
        <end position="272"/>
    </location>
</feature>
<sequence length="1067" mass="116849">MPPPKEPRQRAAAASRGIATGAQRSNMHSLSDTNETSYAFLGALRPSWMTRTDDAPIPASRRLNACRPMSVANHDPAKSSRAVPVDDPHETHSPAVTGPQNHDVNLDLEQRRQPAGPSRVASSLPSPLPSGEASPIVSATEFAPVEQPNFLTPHAVRSPAGAPTPPTATPTQTSSLSRGPVQATGQTCPADFANSGQCPSTQGAVVATVPAGTRPQAHHRPDQPVGTAVDEAYITPAPQIVPSSGATHPPRTQSRNDRDPPGRNGPSFSSNDVARTRFFGQLRDGISQCIQAAGGVQFLPMHERARLDLLIKACVAGDFGCLLLLQLYSIWSIRRGVAHRLLSLNPETVDASFQNFPIIVGDNNDLVSNMHWFAAFPCNDISAQGGRCPPALTHFMAESSNFIVHMASKWYPMLAEVRRRGFPPLVSDMRLYLRCSSPVFLRCIFTSFCRSIGMTSWPAQLELQKLFELDVRNEDCLGPQSEALQAARQDVLQRYAWTVRHIRSNLQHFGPFPGGQSPRTPNTLTNPTMQVAAQSPPVCVSCPPPSVGSQVPAQGGSHSPLYYGTSVTAITQGEVYSMPAHQSPVSTVLSSHGPVQGVDYTSPLSSVAREALHGRLVPSQNAIVNPQTNSYMPSQGQTRGNVAQHSHSSQSPSSQMHYQQQTPLLPHSSTRRACANTPPISPQSLHSVNPLAAREYPRSEYDTTSLRNGLHLAHLRSPSRTPRVPDWKRYFQYVSHFAVAPMEVPPRRGIRILQFSLTEAEAALAMSAEQDPRTVLFSNGSTRYRLRTCKYIRNTSFVDASTWVISPTFWPPHIFLEFNGEPVHPRRRVHAHTDQPIELTRMSRLGVNQLRVSLPSTVEKGLEEPSTFFMAVEVVTTSDYTTLLTQVQEREHFSLEGTKTEMQRRLNGVNFDDDIVIQDKTIHIGVTDPFSSSLFTIPVRGVDCKHLECFDLEIWLQTRKGKPSKQGGEPSLVDDWKCPICRLDARPVSLRVDDYFANVRASLSASGVGATVVKFILVDANGDWTLMREPSDKGGNGAPDSRSRKMPSAEDDAQDDYPAQSLIVLDD</sequence>
<evidence type="ECO:0000256" key="1">
    <source>
        <dbReference type="ARBA" id="ARBA00022723"/>
    </source>
</evidence>
<dbReference type="Pfam" id="PF02891">
    <property type="entry name" value="zf-MIZ"/>
    <property type="match status" value="1"/>
</dbReference>
<evidence type="ECO:0000256" key="4">
    <source>
        <dbReference type="PROSITE-ProRule" id="PRU00452"/>
    </source>
</evidence>
<dbReference type="PANTHER" id="PTHR10782:SF4">
    <property type="entry name" value="TONALLI, ISOFORM E"/>
    <property type="match status" value="1"/>
</dbReference>
<name>A0A9Q8QAX5_9HYPO</name>
<evidence type="ECO:0000313" key="8">
    <source>
        <dbReference type="Proteomes" id="UP000829364"/>
    </source>
</evidence>
<dbReference type="KEGG" id="ptkz:JDV02_002200"/>
<feature type="region of interest" description="Disordered" evidence="5">
    <location>
        <begin position="1"/>
        <end position="33"/>
    </location>
</feature>
<reference evidence="7" key="1">
    <citation type="submission" date="2021-11" db="EMBL/GenBank/DDBJ databases">
        <title>Purpureocillium_takamizusanense_genome.</title>
        <authorList>
            <person name="Nguyen N.-H."/>
        </authorList>
    </citation>
    <scope>NUCLEOTIDE SEQUENCE</scope>
    <source>
        <strain evidence="7">PT3</strain>
    </source>
</reference>
<keyword evidence="8" id="KW-1185">Reference proteome</keyword>
<gene>
    <name evidence="7" type="ORF">JDV02_002200</name>
</gene>
<dbReference type="PROSITE" id="PS51044">
    <property type="entry name" value="ZF_SP_RING"/>
    <property type="match status" value="1"/>
</dbReference>
<evidence type="ECO:0000313" key="7">
    <source>
        <dbReference type="EMBL" id="UNI15689.1"/>
    </source>
</evidence>
<dbReference type="GO" id="GO:0008270">
    <property type="term" value="F:zinc ion binding"/>
    <property type="evidence" value="ECO:0007669"/>
    <property type="project" value="UniProtKB-KW"/>
</dbReference>
<dbReference type="InterPro" id="IPR004181">
    <property type="entry name" value="Znf_MIZ"/>
</dbReference>
<feature type="domain" description="SP-RING-type" evidence="6">
    <location>
        <begin position="912"/>
        <end position="1005"/>
    </location>
</feature>
<dbReference type="GO" id="GO:0061665">
    <property type="term" value="F:SUMO ligase activity"/>
    <property type="evidence" value="ECO:0007669"/>
    <property type="project" value="TreeGrafter"/>
</dbReference>
<evidence type="ECO:0000259" key="6">
    <source>
        <dbReference type="PROSITE" id="PS51044"/>
    </source>
</evidence>
<evidence type="ECO:0000256" key="5">
    <source>
        <dbReference type="SAM" id="MobiDB-lite"/>
    </source>
</evidence>
<feature type="compositionally biased region" description="Polar residues" evidence="5">
    <location>
        <begin position="24"/>
        <end position="33"/>
    </location>
</feature>
<proteinExistence type="predicted"/>